<reference evidence="2 4" key="2">
    <citation type="submission" date="2020-08" db="EMBL/GenBank/DDBJ databases">
        <title>Genomic Encyclopedia of Type Strains, Phase IV (KMG-IV): sequencing the most valuable type-strain genomes for metagenomic binning, comparative biology and taxonomic classification.</title>
        <authorList>
            <person name="Goeker M."/>
        </authorList>
    </citation>
    <scope>NUCLEOTIDE SEQUENCE [LARGE SCALE GENOMIC DNA]</scope>
    <source>
        <strain evidence="2 4">DSM 10368</strain>
    </source>
</reference>
<evidence type="ECO:0000313" key="3">
    <source>
        <dbReference type="Proteomes" id="UP000075755"/>
    </source>
</evidence>
<organism evidence="1 3">
    <name type="scientific">Aminobacter aminovorans</name>
    <name type="common">Chelatobacter heintzii</name>
    <dbReference type="NCBI Taxonomy" id="83263"/>
    <lineage>
        <taxon>Bacteria</taxon>
        <taxon>Pseudomonadati</taxon>
        <taxon>Pseudomonadota</taxon>
        <taxon>Alphaproteobacteria</taxon>
        <taxon>Hyphomicrobiales</taxon>
        <taxon>Phyllobacteriaceae</taxon>
        <taxon>Aminobacter</taxon>
    </lineage>
</organism>
<reference evidence="1 3" key="1">
    <citation type="submission" date="2016-03" db="EMBL/GenBank/DDBJ databases">
        <title>Complete genome of Aminobacter aminovorans KCTC 2477.</title>
        <authorList>
            <person name="Kim K.M."/>
        </authorList>
    </citation>
    <scope>NUCLEOTIDE SEQUENCE [LARGE SCALE GENOMIC DNA]</scope>
    <source>
        <strain evidence="1 3">KCTC 2477</strain>
    </source>
</reference>
<gene>
    <name evidence="1" type="ORF">AA2016_0051</name>
    <name evidence="2" type="ORF">FHS67_003150</name>
</gene>
<evidence type="ECO:0000313" key="4">
    <source>
        <dbReference type="Proteomes" id="UP000577697"/>
    </source>
</evidence>
<sequence>MSDPYYRHFWIVSDKGKTLFPKLMRNKDTGVSRYQLLGKGSNKKEDGDETVDPVAAVGRFLDGESLRFGNETETANRFDVAGGHVLQFGMTPELWEKLKR</sequence>
<name>A0AAC8YIY9_AMIAI</name>
<dbReference type="EMBL" id="CP015005">
    <property type="protein sequence ID" value="AMS38994.1"/>
    <property type="molecule type" value="Genomic_DNA"/>
</dbReference>
<dbReference type="Proteomes" id="UP000075755">
    <property type="component" value="Chromosome"/>
</dbReference>
<dbReference type="Proteomes" id="UP000577697">
    <property type="component" value="Unassembled WGS sequence"/>
</dbReference>
<evidence type="ECO:0000313" key="2">
    <source>
        <dbReference type="EMBL" id="MBB3706823.1"/>
    </source>
</evidence>
<dbReference type="RefSeq" id="WP_067954489.1">
    <property type="nucleotide sequence ID" value="NZ_CP015005.1"/>
</dbReference>
<proteinExistence type="predicted"/>
<accession>A0AAC8YIY9</accession>
<dbReference type="AlphaFoldDB" id="A0AAC8YIY9"/>
<evidence type="ECO:0000313" key="1">
    <source>
        <dbReference type="EMBL" id="AMS38994.1"/>
    </source>
</evidence>
<keyword evidence="4" id="KW-1185">Reference proteome</keyword>
<dbReference type="EMBL" id="JACICB010000011">
    <property type="protein sequence ID" value="MBB3706823.1"/>
    <property type="molecule type" value="Genomic_DNA"/>
</dbReference>
<protein>
    <submittedName>
        <fullName evidence="1">Uncharacterized protein</fullName>
    </submittedName>
</protein>
<dbReference type="KEGG" id="aak:AA2016_0051"/>